<dbReference type="AlphaFoldDB" id="A0A927MU05"/>
<reference evidence="1" key="1">
    <citation type="submission" date="2020-10" db="EMBL/GenBank/DDBJ databases">
        <title>Sequencing the genomes of 1000 actinobacteria strains.</title>
        <authorList>
            <person name="Klenk H.-P."/>
        </authorList>
    </citation>
    <scope>NUCLEOTIDE SEQUENCE</scope>
    <source>
        <strain evidence="1">DSM 45354</strain>
    </source>
</reference>
<gene>
    <name evidence="1" type="ORF">HEB94_000143</name>
</gene>
<dbReference type="Pfam" id="PF19730">
    <property type="entry name" value="DUF6221"/>
    <property type="match status" value="1"/>
</dbReference>
<evidence type="ECO:0000313" key="1">
    <source>
        <dbReference type="EMBL" id="MBE1603295.1"/>
    </source>
</evidence>
<comment type="caution">
    <text evidence="1">The sequence shown here is derived from an EMBL/GenBank/DDBJ whole genome shotgun (WGS) entry which is preliminary data.</text>
</comment>
<keyword evidence="2" id="KW-1185">Reference proteome</keyword>
<dbReference type="InterPro" id="IPR046193">
    <property type="entry name" value="DUF6221"/>
</dbReference>
<organism evidence="1 2">
    <name type="scientific">Actinopolymorpha pittospori</name>
    <dbReference type="NCBI Taxonomy" id="648752"/>
    <lineage>
        <taxon>Bacteria</taxon>
        <taxon>Bacillati</taxon>
        <taxon>Actinomycetota</taxon>
        <taxon>Actinomycetes</taxon>
        <taxon>Propionibacteriales</taxon>
        <taxon>Actinopolymorphaceae</taxon>
        <taxon>Actinopolymorpha</taxon>
    </lineage>
</organism>
<dbReference type="Proteomes" id="UP000638648">
    <property type="component" value="Unassembled WGS sequence"/>
</dbReference>
<accession>A0A927MU05</accession>
<dbReference type="EMBL" id="JADBEM010000001">
    <property type="protein sequence ID" value="MBE1603295.1"/>
    <property type="molecule type" value="Genomic_DNA"/>
</dbReference>
<dbReference type="RefSeq" id="WP_192748164.1">
    <property type="nucleotide sequence ID" value="NZ_BAABJL010000055.1"/>
</dbReference>
<name>A0A927MU05_9ACTN</name>
<protein>
    <submittedName>
        <fullName evidence="1">Uncharacterized protein</fullName>
    </submittedName>
</protein>
<evidence type="ECO:0000313" key="2">
    <source>
        <dbReference type="Proteomes" id="UP000638648"/>
    </source>
</evidence>
<proteinExistence type="predicted"/>
<sequence>MIDDFILKRLAEDEQSARRRYQQDYNPVDLERALGTCRARRQVVNIYRILKDRPHGDICLLMILVIAELYEDHPDYQEEWRLAHAKLPHPDDV</sequence>